<evidence type="ECO:0000256" key="1">
    <source>
        <dbReference type="SAM" id="MobiDB-lite"/>
    </source>
</evidence>
<gene>
    <name evidence="2" type="ORF">SEMRO_1096_G240801.1</name>
</gene>
<comment type="caution">
    <text evidence="2">The sequence shown here is derived from an EMBL/GenBank/DDBJ whole genome shotgun (WGS) entry which is preliminary data.</text>
</comment>
<proteinExistence type="predicted"/>
<dbReference type="EMBL" id="CAICTM010001094">
    <property type="protein sequence ID" value="CAB9520363.1"/>
    <property type="molecule type" value="Genomic_DNA"/>
</dbReference>
<protein>
    <submittedName>
        <fullName evidence="2">Uncharacterized protein</fullName>
    </submittedName>
</protein>
<accession>A0A9N8HRQ8</accession>
<evidence type="ECO:0000313" key="2">
    <source>
        <dbReference type="EMBL" id="CAB9520363.1"/>
    </source>
</evidence>
<dbReference type="Proteomes" id="UP001153069">
    <property type="component" value="Unassembled WGS sequence"/>
</dbReference>
<feature type="region of interest" description="Disordered" evidence="1">
    <location>
        <begin position="91"/>
        <end position="114"/>
    </location>
</feature>
<reference evidence="2" key="1">
    <citation type="submission" date="2020-06" db="EMBL/GenBank/DDBJ databases">
        <authorList>
            <consortium name="Plant Systems Biology data submission"/>
        </authorList>
    </citation>
    <scope>NUCLEOTIDE SEQUENCE</scope>
    <source>
        <strain evidence="2">D6</strain>
    </source>
</reference>
<organism evidence="2 3">
    <name type="scientific">Seminavis robusta</name>
    <dbReference type="NCBI Taxonomy" id="568900"/>
    <lineage>
        <taxon>Eukaryota</taxon>
        <taxon>Sar</taxon>
        <taxon>Stramenopiles</taxon>
        <taxon>Ochrophyta</taxon>
        <taxon>Bacillariophyta</taxon>
        <taxon>Bacillariophyceae</taxon>
        <taxon>Bacillariophycidae</taxon>
        <taxon>Naviculales</taxon>
        <taxon>Naviculaceae</taxon>
        <taxon>Seminavis</taxon>
    </lineage>
</organism>
<sequence>MVIISFGLDLDSLHKSTHIHNKNNLPLHPQPNLHIYPPSVLPTAQEDTQRVSLPTLLLLQHRSLAGMSPNTRNKPTDCLLTLCLLQRTCKGGRGKQNKSPQAKSSEKSASQKASILEKKRKDVIGASYATHCYMIRDQLISFKWYFDDVPAPQLNCTDQRLCCLRSLFLDFCGSQRRVHRHLWEGICDGLHECSPSCKSPWRTAGGKLAIGLIELFCLLMLPQSVLCVLLKKHVLVSERNKVSETLTERKRSQAKFSSF</sequence>
<evidence type="ECO:0000313" key="3">
    <source>
        <dbReference type="Proteomes" id="UP001153069"/>
    </source>
</evidence>
<name>A0A9N8HRQ8_9STRA</name>
<feature type="compositionally biased region" description="Low complexity" evidence="1">
    <location>
        <begin position="98"/>
        <end position="114"/>
    </location>
</feature>
<keyword evidence="3" id="KW-1185">Reference proteome</keyword>
<dbReference type="AlphaFoldDB" id="A0A9N8HRQ8"/>